<keyword evidence="4" id="KW-1185">Reference proteome</keyword>
<feature type="compositionally biased region" description="Acidic residues" evidence="1">
    <location>
        <begin position="270"/>
        <end position="307"/>
    </location>
</feature>
<dbReference type="PANTHER" id="PTHR33824">
    <property type="entry name" value="POLYKETIDE CYCLASE/DEHYDRASE AND LIPID TRANSPORT SUPERFAMILY PROTEIN"/>
    <property type="match status" value="1"/>
</dbReference>
<evidence type="ECO:0000256" key="1">
    <source>
        <dbReference type="SAM" id="MobiDB-lite"/>
    </source>
</evidence>
<evidence type="ECO:0000259" key="2">
    <source>
        <dbReference type="Pfam" id="PF03364"/>
    </source>
</evidence>
<sequence>MAKTKNTEPEAEESGLSRLRGELSGFLGAQAGKFAEKAGDKLTGVTNRLTDVAENGGSLPKIGSRVLQGDSPVKAFVSEKAKGAKDSVVDKVKGAFGGGKRKRKSGGGKLMNIIEVLDVGVPLRTAYDHWTQYDQFSGFTKGVQDVSMEDEATSNWKVKIGPSSRSFKATVQEQVPDDRIVWTSEGAKGTTRGAVSFHELAPSLTRIVLVLEYYPSGFFEKTGNLWRAQGRRVRLDFKHFQRYVTLTNDEPEAWRGEIRDGEVVKSHEEAMEEEEARGEDQDGWEDEEEGEEEEAEGEEGEDEDEEGERPAGEAEAEDEEEDEDGEYEDEEEEPGPEEEEEEEEPAGRRSRRARRD</sequence>
<dbReference type="Pfam" id="PF03364">
    <property type="entry name" value="Polyketide_cyc"/>
    <property type="match status" value="1"/>
</dbReference>
<dbReference type="AlphaFoldDB" id="A0A1G6JA46"/>
<dbReference type="EMBL" id="FMZK01000001">
    <property type="protein sequence ID" value="SDC15255.1"/>
    <property type="molecule type" value="Genomic_DNA"/>
</dbReference>
<dbReference type="InterPro" id="IPR005031">
    <property type="entry name" value="COQ10_START"/>
</dbReference>
<dbReference type="STRING" id="67344.SAMN05216505_101577"/>
<dbReference type="SUPFAM" id="SSF55961">
    <property type="entry name" value="Bet v1-like"/>
    <property type="match status" value="1"/>
</dbReference>
<evidence type="ECO:0000313" key="4">
    <source>
        <dbReference type="Proteomes" id="UP000182100"/>
    </source>
</evidence>
<dbReference type="RefSeq" id="WP_055572678.1">
    <property type="nucleotide sequence ID" value="NZ_FMZK01000001.1"/>
</dbReference>
<dbReference type="InterPro" id="IPR023393">
    <property type="entry name" value="START-like_dom_sf"/>
</dbReference>
<dbReference type="Proteomes" id="UP000182100">
    <property type="component" value="Unassembled WGS sequence"/>
</dbReference>
<proteinExistence type="predicted"/>
<reference evidence="4" key="1">
    <citation type="submission" date="2016-10" db="EMBL/GenBank/DDBJ databases">
        <authorList>
            <person name="Varghese N."/>
            <person name="Submissions S."/>
        </authorList>
    </citation>
    <scope>NUCLEOTIDE SEQUENCE [LARGE SCALE GENOMIC DNA]</scope>
    <source>
        <strain evidence="4">CGMCC 4.3504</strain>
    </source>
</reference>
<dbReference type="PANTHER" id="PTHR33824:SF7">
    <property type="entry name" value="POLYKETIDE CYCLASE_DEHYDRASE AND LIPID TRANSPORT SUPERFAMILY PROTEIN"/>
    <property type="match status" value="1"/>
</dbReference>
<name>A0A1G6JA46_9ACTN</name>
<feature type="compositionally biased region" description="Acidic residues" evidence="1">
    <location>
        <begin position="314"/>
        <end position="344"/>
    </location>
</feature>
<gene>
    <name evidence="3" type="ORF">SAMN05216505_101577</name>
</gene>
<organism evidence="3 4">
    <name type="scientific">Streptomyces prasinopilosus</name>
    <dbReference type="NCBI Taxonomy" id="67344"/>
    <lineage>
        <taxon>Bacteria</taxon>
        <taxon>Bacillati</taxon>
        <taxon>Actinomycetota</taxon>
        <taxon>Actinomycetes</taxon>
        <taxon>Kitasatosporales</taxon>
        <taxon>Streptomycetaceae</taxon>
        <taxon>Streptomyces</taxon>
    </lineage>
</organism>
<feature type="compositionally biased region" description="Basic and acidic residues" evidence="1">
    <location>
        <begin position="257"/>
        <end position="269"/>
    </location>
</feature>
<feature type="region of interest" description="Disordered" evidence="1">
    <location>
        <begin position="257"/>
        <end position="356"/>
    </location>
</feature>
<protein>
    <submittedName>
        <fullName evidence="3">Polyketide cyclase / dehydrase and lipid transport</fullName>
    </submittedName>
</protein>
<dbReference type="CDD" id="cd07817">
    <property type="entry name" value="SRPBCC_8"/>
    <property type="match status" value="1"/>
</dbReference>
<feature type="domain" description="Coenzyme Q-binding protein COQ10 START" evidence="2">
    <location>
        <begin position="119"/>
        <end position="240"/>
    </location>
</feature>
<dbReference type="InterPro" id="IPR047137">
    <property type="entry name" value="ORF3"/>
</dbReference>
<evidence type="ECO:0000313" key="3">
    <source>
        <dbReference type="EMBL" id="SDC15255.1"/>
    </source>
</evidence>
<dbReference type="Gene3D" id="3.30.530.20">
    <property type="match status" value="1"/>
</dbReference>
<accession>A0A1G6JA46</accession>